<organism evidence="12 13">
    <name type="scientific">Helobdella robusta</name>
    <name type="common">Californian leech</name>
    <dbReference type="NCBI Taxonomy" id="6412"/>
    <lineage>
        <taxon>Eukaryota</taxon>
        <taxon>Metazoa</taxon>
        <taxon>Spiralia</taxon>
        <taxon>Lophotrochozoa</taxon>
        <taxon>Annelida</taxon>
        <taxon>Clitellata</taxon>
        <taxon>Hirudinea</taxon>
        <taxon>Rhynchobdellida</taxon>
        <taxon>Glossiphoniidae</taxon>
        <taxon>Helobdella</taxon>
    </lineage>
</organism>
<keyword evidence="4 7" id="KW-0347">Helicase</keyword>
<dbReference type="EMBL" id="KB097143">
    <property type="protein sequence ID" value="ESN99182.1"/>
    <property type="molecule type" value="Genomic_DNA"/>
</dbReference>
<feature type="domain" description="Helicase C-terminal" evidence="9">
    <location>
        <begin position="243"/>
        <end position="391"/>
    </location>
</feature>
<dbReference type="GO" id="GO:0003724">
    <property type="term" value="F:RNA helicase activity"/>
    <property type="evidence" value="ECO:0007669"/>
    <property type="project" value="UniProtKB-EC"/>
</dbReference>
<feature type="domain" description="Helicase ATP-binding" evidence="8">
    <location>
        <begin position="45"/>
        <end position="216"/>
    </location>
</feature>
<evidence type="ECO:0000259" key="10">
    <source>
        <dbReference type="PROSITE" id="PS51195"/>
    </source>
</evidence>
<dbReference type="EnsemblMetazoa" id="HelroT66523">
    <property type="protein sequence ID" value="HelroP66523"/>
    <property type="gene ID" value="HelroG66523"/>
</dbReference>
<dbReference type="CTD" id="20213921"/>
<dbReference type="Gene3D" id="3.40.50.300">
    <property type="entry name" value="P-loop containing nucleotide triphosphate hydrolases"/>
    <property type="match status" value="2"/>
</dbReference>
<accession>T1FYM3</accession>
<dbReference type="GO" id="GO:0016787">
    <property type="term" value="F:hydrolase activity"/>
    <property type="evidence" value="ECO:0007669"/>
    <property type="project" value="UniProtKB-KW"/>
</dbReference>
<evidence type="ECO:0000256" key="4">
    <source>
        <dbReference type="ARBA" id="ARBA00022806"/>
    </source>
</evidence>
<dbReference type="GeneID" id="20213921"/>
<dbReference type="HOGENOM" id="CLU_003041_1_1_1"/>
<dbReference type="CDD" id="cd17955">
    <property type="entry name" value="DEADc_DDX49"/>
    <property type="match status" value="1"/>
</dbReference>
<keyword evidence="13" id="KW-1185">Reference proteome</keyword>
<feature type="short sequence motif" description="Q motif" evidence="6">
    <location>
        <begin position="14"/>
        <end position="42"/>
    </location>
</feature>
<evidence type="ECO:0000256" key="5">
    <source>
        <dbReference type="ARBA" id="ARBA00022840"/>
    </source>
</evidence>
<keyword evidence="3 7" id="KW-0378">Hydrolase</keyword>
<dbReference type="PROSITE" id="PS51192">
    <property type="entry name" value="HELICASE_ATP_BIND_1"/>
    <property type="match status" value="1"/>
</dbReference>
<dbReference type="InterPro" id="IPR014014">
    <property type="entry name" value="RNA_helicase_DEAD_Q_motif"/>
</dbReference>
<dbReference type="EC" id="3.6.4.13" evidence="1"/>
<dbReference type="PROSITE" id="PS00039">
    <property type="entry name" value="DEAD_ATP_HELICASE"/>
    <property type="match status" value="1"/>
</dbReference>
<reference evidence="12" key="3">
    <citation type="submission" date="2015-06" db="UniProtKB">
        <authorList>
            <consortium name="EnsemblMetazoa"/>
        </authorList>
    </citation>
    <scope>IDENTIFICATION</scope>
</reference>
<reference evidence="11 13" key="2">
    <citation type="journal article" date="2013" name="Nature">
        <title>Insights into bilaterian evolution from three spiralian genomes.</title>
        <authorList>
            <person name="Simakov O."/>
            <person name="Marletaz F."/>
            <person name="Cho S.J."/>
            <person name="Edsinger-Gonzales E."/>
            <person name="Havlak P."/>
            <person name="Hellsten U."/>
            <person name="Kuo D.H."/>
            <person name="Larsson T."/>
            <person name="Lv J."/>
            <person name="Arendt D."/>
            <person name="Savage R."/>
            <person name="Osoegawa K."/>
            <person name="de Jong P."/>
            <person name="Grimwood J."/>
            <person name="Chapman J.A."/>
            <person name="Shapiro H."/>
            <person name="Aerts A."/>
            <person name="Otillar R.P."/>
            <person name="Terry A.Y."/>
            <person name="Boore J.L."/>
            <person name="Grigoriev I.V."/>
            <person name="Lindberg D.R."/>
            <person name="Seaver E.C."/>
            <person name="Weisblat D.A."/>
            <person name="Putnam N.H."/>
            <person name="Rokhsar D.S."/>
        </authorList>
    </citation>
    <scope>NUCLEOTIDE SEQUENCE</scope>
</reference>
<sequence>MASNTSSEENASGKTFRDLGLNNWIVKQCEIVGISKPSPIQLNCIPKILEGSDCIGCAKTGSGKTAAFVLPMLHLLSEDPYGIFALIITPTRELAHQIGEHFKVLGKPLGLKYSIIIGGADIIEQGIELSNKPHIVIATPGRLADHIEHGTDFSLKKIRFLVLDEADRLLEDKFGDQLQTIFSVLPEKRQTLLFSATLTDTLQQLEHISNNKPFVWVSSDAVATVDTLSQQYVLCPADIKDAFLVHIIDVFKNKRPNSSVMIFVNTCKYCQILAMVLVELDFECVALHSMLQQKMRIAALNKFKSSQVKILVATDVASRGLDIPTVDLVINHNVPTRPKDYIHRVGRTARAGEGGMAVTLVTPFDAKLLVAIEDHIGTKLTKHDVDEKEVAKIALEVNVLRSKSEIKLEESNFGEKREINKRKKEILKQVSSTS</sequence>
<comment type="similarity">
    <text evidence="7">Belongs to the DEAD box helicase family.</text>
</comment>
<evidence type="ECO:0000256" key="7">
    <source>
        <dbReference type="RuleBase" id="RU000492"/>
    </source>
</evidence>
<dbReference type="Pfam" id="PF00271">
    <property type="entry name" value="Helicase_C"/>
    <property type="match status" value="1"/>
</dbReference>
<feature type="domain" description="DEAD-box RNA helicase Q" evidence="10">
    <location>
        <begin position="14"/>
        <end position="42"/>
    </location>
</feature>
<dbReference type="RefSeq" id="XP_009022435.1">
    <property type="nucleotide sequence ID" value="XM_009024187.1"/>
</dbReference>
<dbReference type="Proteomes" id="UP000015101">
    <property type="component" value="Unassembled WGS sequence"/>
</dbReference>
<dbReference type="AlphaFoldDB" id="T1FYM3"/>
<dbReference type="InterPro" id="IPR014001">
    <property type="entry name" value="Helicase_ATP-bd"/>
</dbReference>
<gene>
    <name evidence="12" type="primary">20213921</name>
    <name evidence="11" type="ORF">HELRODRAFT_66523</name>
</gene>
<proteinExistence type="inferred from homology"/>
<dbReference type="SMART" id="SM00487">
    <property type="entry name" value="DEXDc"/>
    <property type="match status" value="1"/>
</dbReference>
<dbReference type="eggNOG" id="KOG0340">
    <property type="taxonomic scope" value="Eukaryota"/>
</dbReference>
<dbReference type="KEGG" id="hro:HELRODRAFT_66523"/>
<evidence type="ECO:0000259" key="8">
    <source>
        <dbReference type="PROSITE" id="PS51192"/>
    </source>
</evidence>
<keyword evidence="5 7" id="KW-0067">ATP-binding</keyword>
<dbReference type="SUPFAM" id="SSF52540">
    <property type="entry name" value="P-loop containing nucleoside triphosphate hydrolases"/>
    <property type="match status" value="1"/>
</dbReference>
<dbReference type="CDD" id="cd18787">
    <property type="entry name" value="SF2_C_DEAD"/>
    <property type="match status" value="1"/>
</dbReference>
<evidence type="ECO:0000256" key="6">
    <source>
        <dbReference type="PROSITE-ProRule" id="PRU00552"/>
    </source>
</evidence>
<name>T1FYM3_HELRO</name>
<dbReference type="GO" id="GO:0003676">
    <property type="term" value="F:nucleic acid binding"/>
    <property type="evidence" value="ECO:0007669"/>
    <property type="project" value="InterPro"/>
</dbReference>
<dbReference type="GO" id="GO:0006364">
    <property type="term" value="P:rRNA processing"/>
    <property type="evidence" value="ECO:0000318"/>
    <property type="project" value="GO_Central"/>
</dbReference>
<dbReference type="InterPro" id="IPR027417">
    <property type="entry name" value="P-loop_NTPase"/>
</dbReference>
<evidence type="ECO:0000313" key="13">
    <source>
        <dbReference type="Proteomes" id="UP000015101"/>
    </source>
</evidence>
<reference evidence="13" key="1">
    <citation type="submission" date="2012-12" db="EMBL/GenBank/DDBJ databases">
        <authorList>
            <person name="Hellsten U."/>
            <person name="Grimwood J."/>
            <person name="Chapman J.A."/>
            <person name="Shapiro H."/>
            <person name="Aerts A."/>
            <person name="Otillar R.P."/>
            <person name="Terry A.Y."/>
            <person name="Boore J.L."/>
            <person name="Simakov O."/>
            <person name="Marletaz F."/>
            <person name="Cho S.-J."/>
            <person name="Edsinger-Gonzales E."/>
            <person name="Havlak P."/>
            <person name="Kuo D.-H."/>
            <person name="Larsson T."/>
            <person name="Lv J."/>
            <person name="Arendt D."/>
            <person name="Savage R."/>
            <person name="Osoegawa K."/>
            <person name="de Jong P."/>
            <person name="Lindberg D.R."/>
            <person name="Seaver E.C."/>
            <person name="Weisblat D.A."/>
            <person name="Putnam N.H."/>
            <person name="Grigoriev I.V."/>
            <person name="Rokhsar D.S."/>
        </authorList>
    </citation>
    <scope>NUCLEOTIDE SEQUENCE</scope>
</reference>
<dbReference type="InParanoid" id="T1FYM3"/>
<protein>
    <recommendedName>
        <fullName evidence="1">RNA helicase</fullName>
        <ecNumber evidence="1">3.6.4.13</ecNumber>
    </recommendedName>
</protein>
<evidence type="ECO:0000256" key="1">
    <source>
        <dbReference type="ARBA" id="ARBA00012552"/>
    </source>
</evidence>
<evidence type="ECO:0000313" key="11">
    <source>
        <dbReference type="EMBL" id="ESN99182.1"/>
    </source>
</evidence>
<keyword evidence="2 7" id="KW-0547">Nucleotide-binding</keyword>
<dbReference type="InterPro" id="IPR011545">
    <property type="entry name" value="DEAD/DEAH_box_helicase_dom"/>
</dbReference>
<dbReference type="OMA" id="IMIFTDT"/>
<evidence type="ECO:0000256" key="3">
    <source>
        <dbReference type="ARBA" id="ARBA00022801"/>
    </source>
</evidence>
<dbReference type="FunFam" id="3.40.50.300:FF:000892">
    <property type="entry name" value="probable ATP-dependent RNA helicase DDX49"/>
    <property type="match status" value="1"/>
</dbReference>
<dbReference type="InterPro" id="IPR050079">
    <property type="entry name" value="DEAD_box_RNA_helicase"/>
</dbReference>
<dbReference type="OrthoDB" id="10261904at2759"/>
<dbReference type="PANTHER" id="PTHR47959">
    <property type="entry name" value="ATP-DEPENDENT RNA HELICASE RHLE-RELATED"/>
    <property type="match status" value="1"/>
</dbReference>
<dbReference type="PANTHER" id="PTHR47959:SF24">
    <property type="entry name" value="ATP-DEPENDENT RNA HELICASE"/>
    <property type="match status" value="1"/>
</dbReference>
<dbReference type="InterPro" id="IPR000629">
    <property type="entry name" value="RNA-helicase_DEAD-box_CS"/>
</dbReference>
<dbReference type="InterPro" id="IPR001650">
    <property type="entry name" value="Helicase_C-like"/>
</dbReference>
<evidence type="ECO:0000313" key="12">
    <source>
        <dbReference type="EnsemblMetazoa" id="HelroP66523"/>
    </source>
</evidence>
<dbReference type="PROSITE" id="PS51194">
    <property type="entry name" value="HELICASE_CTER"/>
    <property type="match status" value="1"/>
</dbReference>
<dbReference type="GO" id="GO:0005524">
    <property type="term" value="F:ATP binding"/>
    <property type="evidence" value="ECO:0007669"/>
    <property type="project" value="UniProtKB-KW"/>
</dbReference>
<dbReference type="GO" id="GO:0005634">
    <property type="term" value="C:nucleus"/>
    <property type="evidence" value="ECO:0000318"/>
    <property type="project" value="GO_Central"/>
</dbReference>
<dbReference type="EMBL" id="AMQM01001143">
    <property type="status" value="NOT_ANNOTATED_CDS"/>
    <property type="molecule type" value="Genomic_DNA"/>
</dbReference>
<dbReference type="SMART" id="SM00490">
    <property type="entry name" value="HELICc"/>
    <property type="match status" value="1"/>
</dbReference>
<dbReference type="STRING" id="6412.T1FYM3"/>
<dbReference type="Pfam" id="PF00270">
    <property type="entry name" value="DEAD"/>
    <property type="match status" value="1"/>
</dbReference>
<evidence type="ECO:0000256" key="2">
    <source>
        <dbReference type="ARBA" id="ARBA00022741"/>
    </source>
</evidence>
<dbReference type="FunCoup" id="T1FYM3">
    <property type="interactions" value="939"/>
</dbReference>
<dbReference type="PROSITE" id="PS51195">
    <property type="entry name" value="Q_MOTIF"/>
    <property type="match status" value="1"/>
</dbReference>
<evidence type="ECO:0000259" key="9">
    <source>
        <dbReference type="PROSITE" id="PS51194"/>
    </source>
</evidence>